<reference evidence="4" key="1">
    <citation type="journal article" date="2020" name="Stud. Mycol.">
        <title>101 Dothideomycetes genomes: a test case for predicting lifestyles and emergence of pathogens.</title>
        <authorList>
            <person name="Haridas S."/>
            <person name="Albert R."/>
            <person name="Binder M."/>
            <person name="Bloem J."/>
            <person name="Labutti K."/>
            <person name="Salamov A."/>
            <person name="Andreopoulos B."/>
            <person name="Baker S."/>
            <person name="Barry K."/>
            <person name="Bills G."/>
            <person name="Bluhm B."/>
            <person name="Cannon C."/>
            <person name="Castanera R."/>
            <person name="Culley D."/>
            <person name="Daum C."/>
            <person name="Ezra D."/>
            <person name="Gonzalez J."/>
            <person name="Henrissat B."/>
            <person name="Kuo A."/>
            <person name="Liang C."/>
            <person name="Lipzen A."/>
            <person name="Lutzoni F."/>
            <person name="Magnuson J."/>
            <person name="Mondo S."/>
            <person name="Nolan M."/>
            <person name="Ohm R."/>
            <person name="Pangilinan J."/>
            <person name="Park H.-J."/>
            <person name="Ramirez L."/>
            <person name="Alfaro M."/>
            <person name="Sun H."/>
            <person name="Tritt A."/>
            <person name="Yoshinaga Y."/>
            <person name="Zwiers L.-H."/>
            <person name="Turgeon B."/>
            <person name="Goodwin S."/>
            <person name="Spatafora J."/>
            <person name="Crous P."/>
            <person name="Grigoriev I."/>
        </authorList>
    </citation>
    <scope>NUCLEOTIDE SEQUENCE</scope>
    <source>
        <strain evidence="4">ATCC 36951</strain>
    </source>
</reference>
<dbReference type="InterPro" id="IPR001138">
    <property type="entry name" value="Zn2Cys6_DnaBD"/>
</dbReference>
<feature type="compositionally biased region" description="Polar residues" evidence="2">
    <location>
        <begin position="167"/>
        <end position="179"/>
    </location>
</feature>
<keyword evidence="5" id="KW-1185">Reference proteome</keyword>
<dbReference type="InterPro" id="IPR052783">
    <property type="entry name" value="Metabolic/Drug-Res_Regulator"/>
</dbReference>
<feature type="region of interest" description="Disordered" evidence="2">
    <location>
        <begin position="146"/>
        <end position="223"/>
    </location>
</feature>
<dbReference type="OrthoDB" id="4151048at2759"/>
<dbReference type="Proteomes" id="UP000799537">
    <property type="component" value="Unassembled WGS sequence"/>
</dbReference>
<dbReference type="InterPro" id="IPR036864">
    <property type="entry name" value="Zn2-C6_fun-type_DNA-bd_sf"/>
</dbReference>
<keyword evidence="1" id="KW-0539">Nucleus</keyword>
<evidence type="ECO:0000256" key="2">
    <source>
        <dbReference type="SAM" id="MobiDB-lite"/>
    </source>
</evidence>
<dbReference type="Gene3D" id="4.10.240.10">
    <property type="entry name" value="Zn(2)-C6 fungal-type DNA-binding domain"/>
    <property type="match status" value="1"/>
</dbReference>
<dbReference type="AlphaFoldDB" id="A0A6A6CE78"/>
<dbReference type="GeneID" id="54566549"/>
<feature type="compositionally biased region" description="Polar residues" evidence="2">
    <location>
        <begin position="194"/>
        <end position="204"/>
    </location>
</feature>
<evidence type="ECO:0000313" key="4">
    <source>
        <dbReference type="EMBL" id="KAF2164540.1"/>
    </source>
</evidence>
<name>A0A6A6CE78_ZASCE</name>
<proteinExistence type="predicted"/>
<feature type="compositionally biased region" description="Low complexity" evidence="2">
    <location>
        <begin position="151"/>
        <end position="166"/>
    </location>
</feature>
<protein>
    <recommendedName>
        <fullName evidence="3">Zn(2)-C6 fungal-type domain-containing protein</fullName>
    </recommendedName>
</protein>
<dbReference type="Pfam" id="PF00172">
    <property type="entry name" value="Zn_clus"/>
    <property type="match status" value="1"/>
</dbReference>
<dbReference type="PROSITE" id="PS00463">
    <property type="entry name" value="ZN2_CY6_FUNGAL_1"/>
    <property type="match status" value="1"/>
</dbReference>
<dbReference type="GO" id="GO:0000981">
    <property type="term" value="F:DNA-binding transcription factor activity, RNA polymerase II-specific"/>
    <property type="evidence" value="ECO:0007669"/>
    <property type="project" value="InterPro"/>
</dbReference>
<evidence type="ECO:0000256" key="1">
    <source>
        <dbReference type="ARBA" id="ARBA00023242"/>
    </source>
</evidence>
<dbReference type="CDD" id="cd00067">
    <property type="entry name" value="GAL4"/>
    <property type="match status" value="1"/>
</dbReference>
<dbReference type="PROSITE" id="PS50048">
    <property type="entry name" value="ZN2_CY6_FUNGAL_2"/>
    <property type="match status" value="1"/>
</dbReference>
<gene>
    <name evidence="4" type="ORF">M409DRAFT_56380</name>
</gene>
<dbReference type="SMART" id="SM00066">
    <property type="entry name" value="GAL4"/>
    <property type="match status" value="1"/>
</dbReference>
<dbReference type="RefSeq" id="XP_033665429.1">
    <property type="nucleotide sequence ID" value="XM_033813277.1"/>
</dbReference>
<dbReference type="GO" id="GO:0008270">
    <property type="term" value="F:zinc ion binding"/>
    <property type="evidence" value="ECO:0007669"/>
    <property type="project" value="InterPro"/>
</dbReference>
<dbReference type="PANTHER" id="PTHR47655">
    <property type="entry name" value="QUINIC ACID UTILIZATION ACTIVATOR"/>
    <property type="match status" value="1"/>
</dbReference>
<dbReference type="EMBL" id="ML993603">
    <property type="protein sequence ID" value="KAF2164540.1"/>
    <property type="molecule type" value="Genomic_DNA"/>
</dbReference>
<accession>A0A6A6CE78</accession>
<evidence type="ECO:0000313" key="5">
    <source>
        <dbReference type="Proteomes" id="UP000799537"/>
    </source>
</evidence>
<sequence length="341" mass="37938">MTQTQRSASENFIPYTTRRRVCKACDRCRLKKNKCEGISQCSRCKADNAVCTFECVYLWIVNFAKADIYSGRKRSSDKVYPKGYAETLEQQQTQLVAGLREMYNRLAVADAWKGATLPDVNGHPLTHDILTALDLLEAKQDCRRDENLLEQSSQKSRSRSPPASSPVTQRTDSTTSLSDPGQDPVPYTCHGLQTPASSQEQIVSRSPIKAQAADHAPEGEQPFSRSLQLPLQERAQSCGDPIFFSAPWAYPESQINSFMEWEFAQLEPSNLDYGLGMSDLHASTIWGGTGNFDFNIATLDADTHNIIDAFPWVPDLQGTNAFDASQSLLDLDFSQYVSAKS</sequence>
<dbReference type="SUPFAM" id="SSF57701">
    <property type="entry name" value="Zn2/Cys6 DNA-binding domain"/>
    <property type="match status" value="1"/>
</dbReference>
<organism evidence="4 5">
    <name type="scientific">Zasmidium cellare ATCC 36951</name>
    <dbReference type="NCBI Taxonomy" id="1080233"/>
    <lineage>
        <taxon>Eukaryota</taxon>
        <taxon>Fungi</taxon>
        <taxon>Dikarya</taxon>
        <taxon>Ascomycota</taxon>
        <taxon>Pezizomycotina</taxon>
        <taxon>Dothideomycetes</taxon>
        <taxon>Dothideomycetidae</taxon>
        <taxon>Mycosphaerellales</taxon>
        <taxon>Mycosphaerellaceae</taxon>
        <taxon>Zasmidium</taxon>
    </lineage>
</organism>
<evidence type="ECO:0000259" key="3">
    <source>
        <dbReference type="PROSITE" id="PS50048"/>
    </source>
</evidence>
<feature type="domain" description="Zn(2)-C6 fungal-type" evidence="3">
    <location>
        <begin position="24"/>
        <end position="53"/>
    </location>
</feature>
<dbReference type="PANTHER" id="PTHR47655:SF3">
    <property type="entry name" value="ZN(II)2CYS6 TRANSCRIPTION FACTOR (EUROFUNG)"/>
    <property type="match status" value="1"/>
</dbReference>